<dbReference type="Proteomes" id="UP000317422">
    <property type="component" value="Unassembled WGS sequence"/>
</dbReference>
<evidence type="ECO:0000256" key="1">
    <source>
        <dbReference type="ARBA" id="ARBA00008007"/>
    </source>
</evidence>
<evidence type="ECO:0000259" key="2">
    <source>
        <dbReference type="Pfam" id="PF00156"/>
    </source>
</evidence>
<protein>
    <submittedName>
        <fullName evidence="3">Putative amidophosphoribosyltransferase</fullName>
    </submittedName>
</protein>
<gene>
    <name evidence="3" type="ORF">FHX37_0328</name>
</gene>
<evidence type="ECO:0000313" key="4">
    <source>
        <dbReference type="Proteomes" id="UP000317422"/>
    </source>
</evidence>
<dbReference type="InterPro" id="IPR051910">
    <property type="entry name" value="ComF/GntX_DNA_util-trans"/>
</dbReference>
<keyword evidence="4" id="KW-1185">Reference proteome</keyword>
<dbReference type="Pfam" id="PF00156">
    <property type="entry name" value="Pribosyltran"/>
    <property type="match status" value="1"/>
</dbReference>
<dbReference type="GO" id="GO:0016757">
    <property type="term" value="F:glycosyltransferase activity"/>
    <property type="evidence" value="ECO:0007669"/>
    <property type="project" value="UniProtKB-KW"/>
</dbReference>
<comment type="similarity">
    <text evidence="1">Belongs to the ComF/GntX family.</text>
</comment>
<dbReference type="EMBL" id="VFQC01000001">
    <property type="protein sequence ID" value="TQN30450.1"/>
    <property type="molecule type" value="Genomic_DNA"/>
</dbReference>
<dbReference type="RefSeq" id="WP_246062013.1">
    <property type="nucleotide sequence ID" value="NZ_VFQC01000001.1"/>
</dbReference>
<dbReference type="InterPro" id="IPR000836">
    <property type="entry name" value="PRTase_dom"/>
</dbReference>
<comment type="caution">
    <text evidence="3">The sequence shown here is derived from an EMBL/GenBank/DDBJ whole genome shotgun (WGS) entry which is preliminary data.</text>
</comment>
<dbReference type="PANTHER" id="PTHR47505:SF1">
    <property type="entry name" value="DNA UTILIZATION PROTEIN YHGH"/>
    <property type="match status" value="1"/>
</dbReference>
<name>A0A543NFC0_9ACTN</name>
<accession>A0A543NFC0</accession>
<keyword evidence="3" id="KW-0328">Glycosyltransferase</keyword>
<organism evidence="3 4">
    <name type="scientific">Haloactinospora alba</name>
    <dbReference type="NCBI Taxonomy" id="405555"/>
    <lineage>
        <taxon>Bacteria</taxon>
        <taxon>Bacillati</taxon>
        <taxon>Actinomycetota</taxon>
        <taxon>Actinomycetes</taxon>
        <taxon>Streptosporangiales</taxon>
        <taxon>Nocardiopsidaceae</taxon>
        <taxon>Haloactinospora</taxon>
    </lineage>
</organism>
<evidence type="ECO:0000313" key="3">
    <source>
        <dbReference type="EMBL" id="TQN30450.1"/>
    </source>
</evidence>
<reference evidence="3 4" key="1">
    <citation type="submission" date="2019-06" db="EMBL/GenBank/DDBJ databases">
        <title>Sequencing the genomes of 1000 actinobacteria strains.</title>
        <authorList>
            <person name="Klenk H.-P."/>
        </authorList>
    </citation>
    <scope>NUCLEOTIDE SEQUENCE [LARGE SCALE GENOMIC DNA]</scope>
    <source>
        <strain evidence="3 4">DSM 45015</strain>
    </source>
</reference>
<dbReference type="Gene3D" id="3.40.50.2020">
    <property type="match status" value="1"/>
</dbReference>
<dbReference type="InterPro" id="IPR029057">
    <property type="entry name" value="PRTase-like"/>
</dbReference>
<keyword evidence="3" id="KW-0808">Transferase</keyword>
<sequence length="219" mass="23329">MRFGVVAALADLVLGEPCAGCAGPGGPLCPGCAEALERRPWPCRPRPGCPPAWAAGPYAGRERSLLLAFKEHRRRGLAAPLGRRLAAAVSAGGGVRDAVVVPVPARSGAARRRGYDPALLLAEAACADLRCRTGTVRVVRALRYRRRPVDQAGLGRERRRANLAGAFTLRPEAVPSLRHRSVVVVDDVLTTGATLSEATRVLRRIEAAEVRAAVLTERR</sequence>
<proteinExistence type="inferred from homology"/>
<feature type="domain" description="Phosphoribosyltransferase" evidence="2">
    <location>
        <begin position="166"/>
        <end position="218"/>
    </location>
</feature>
<dbReference type="SUPFAM" id="SSF53271">
    <property type="entry name" value="PRTase-like"/>
    <property type="match status" value="1"/>
</dbReference>
<dbReference type="PANTHER" id="PTHR47505">
    <property type="entry name" value="DNA UTILIZATION PROTEIN YHGH"/>
    <property type="match status" value="1"/>
</dbReference>
<dbReference type="AlphaFoldDB" id="A0A543NFC0"/>